<accession>A0ABR2C7S3</accession>
<evidence type="ECO:0000313" key="5">
    <source>
        <dbReference type="Proteomes" id="UP001472677"/>
    </source>
</evidence>
<feature type="domain" description="CCHC-type" evidence="3">
    <location>
        <begin position="249"/>
        <end position="262"/>
    </location>
</feature>
<organism evidence="4 5">
    <name type="scientific">Hibiscus sabdariffa</name>
    <name type="common">roselle</name>
    <dbReference type="NCBI Taxonomy" id="183260"/>
    <lineage>
        <taxon>Eukaryota</taxon>
        <taxon>Viridiplantae</taxon>
        <taxon>Streptophyta</taxon>
        <taxon>Embryophyta</taxon>
        <taxon>Tracheophyta</taxon>
        <taxon>Spermatophyta</taxon>
        <taxon>Magnoliopsida</taxon>
        <taxon>eudicotyledons</taxon>
        <taxon>Gunneridae</taxon>
        <taxon>Pentapetalae</taxon>
        <taxon>rosids</taxon>
        <taxon>malvids</taxon>
        <taxon>Malvales</taxon>
        <taxon>Malvaceae</taxon>
        <taxon>Malvoideae</taxon>
        <taxon>Hibiscus</taxon>
    </lineage>
</organism>
<name>A0ABR2C7S3_9ROSI</name>
<evidence type="ECO:0000313" key="4">
    <source>
        <dbReference type="EMBL" id="KAK8514781.1"/>
    </source>
</evidence>
<protein>
    <recommendedName>
        <fullName evidence="3">CCHC-type domain-containing protein</fullName>
    </recommendedName>
</protein>
<feature type="compositionally biased region" description="Basic and acidic residues" evidence="2">
    <location>
        <begin position="10"/>
        <end position="24"/>
    </location>
</feature>
<dbReference type="PANTHER" id="PTHR31286">
    <property type="entry name" value="GLYCINE-RICH CELL WALL STRUCTURAL PROTEIN 1.8-LIKE"/>
    <property type="match status" value="1"/>
</dbReference>
<dbReference type="Proteomes" id="UP001472677">
    <property type="component" value="Unassembled WGS sequence"/>
</dbReference>
<dbReference type="InterPro" id="IPR040256">
    <property type="entry name" value="At4g02000-like"/>
</dbReference>
<keyword evidence="1" id="KW-0863">Zinc-finger</keyword>
<dbReference type="PANTHER" id="PTHR31286:SF99">
    <property type="entry name" value="DUF4283 DOMAIN-CONTAINING PROTEIN"/>
    <property type="match status" value="1"/>
</dbReference>
<reference evidence="4 5" key="1">
    <citation type="journal article" date="2024" name="G3 (Bethesda)">
        <title>Genome assembly of Hibiscus sabdariffa L. provides insights into metabolisms of medicinal natural products.</title>
        <authorList>
            <person name="Kim T."/>
        </authorList>
    </citation>
    <scope>NUCLEOTIDE SEQUENCE [LARGE SCALE GENOMIC DNA]</scope>
    <source>
        <strain evidence="4">TK-2024</strain>
        <tissue evidence="4">Old leaves</tissue>
    </source>
</reference>
<evidence type="ECO:0000256" key="1">
    <source>
        <dbReference type="PROSITE-ProRule" id="PRU00047"/>
    </source>
</evidence>
<comment type="caution">
    <text evidence="4">The sequence shown here is derived from an EMBL/GenBank/DDBJ whole genome shotgun (WGS) entry which is preliminary data.</text>
</comment>
<evidence type="ECO:0000256" key="2">
    <source>
        <dbReference type="SAM" id="MobiDB-lite"/>
    </source>
</evidence>
<dbReference type="EMBL" id="JBBPBM010000066">
    <property type="protein sequence ID" value="KAK8514781.1"/>
    <property type="molecule type" value="Genomic_DNA"/>
</dbReference>
<dbReference type="InterPro" id="IPR025558">
    <property type="entry name" value="DUF4283"/>
</dbReference>
<keyword evidence="1" id="KW-0862">Zinc</keyword>
<evidence type="ECO:0000259" key="3">
    <source>
        <dbReference type="PROSITE" id="PS50158"/>
    </source>
</evidence>
<keyword evidence="1" id="KW-0479">Metal-binding</keyword>
<proteinExistence type="predicted"/>
<dbReference type="PROSITE" id="PS50158">
    <property type="entry name" value="ZF_CCHC"/>
    <property type="match status" value="1"/>
</dbReference>
<sequence length="278" mass="31188">MTPEPSVPSEDSRLPKKQRRRDEAPPDSPVPDFLPVSSGMDCDNLGPKPPSYKDMLTGNSDSVVDDDLISLGDDDFDLHDDDIQIGESEGIPFINFSDRVKDLAIKSMDFTLVLKILGRRVGYTTLYNQIIGLWKPSNKIKLIDIENDYYLVKFSSRTDYIHALTDGPWTILAITSLLNHGRSTSVLYRIIQATSWLGVVNIDYQTDFGHRGRFARMAIKINLQKPLVSKISINGQLQFVEYESLPMVCFKCGIYGHVSDSCAPIDRGEQENFAQAPP</sequence>
<gene>
    <name evidence="4" type="ORF">V6N12_057677</name>
</gene>
<keyword evidence="5" id="KW-1185">Reference proteome</keyword>
<feature type="region of interest" description="Disordered" evidence="2">
    <location>
        <begin position="1"/>
        <end position="57"/>
    </location>
</feature>
<dbReference type="Pfam" id="PF14111">
    <property type="entry name" value="DUF4283"/>
    <property type="match status" value="1"/>
</dbReference>
<dbReference type="InterPro" id="IPR001878">
    <property type="entry name" value="Znf_CCHC"/>
</dbReference>